<gene>
    <name evidence="11" type="primary">pgeF</name>
    <name evidence="11" type="ORF">FHK82_03900</name>
</gene>
<dbReference type="NCBIfam" id="TIGR00726">
    <property type="entry name" value="peptidoglycan editing factor PgeF"/>
    <property type="match status" value="1"/>
</dbReference>
<dbReference type="AlphaFoldDB" id="A0A558DBX0"/>
<dbReference type="InterPro" id="IPR003730">
    <property type="entry name" value="Cu_polyphenol_OxRdtase"/>
</dbReference>
<dbReference type="GO" id="GO:0005507">
    <property type="term" value="F:copper ion binding"/>
    <property type="evidence" value="ECO:0007669"/>
    <property type="project" value="TreeGrafter"/>
</dbReference>
<evidence type="ECO:0000313" key="11">
    <source>
        <dbReference type="EMBL" id="TVT58524.1"/>
    </source>
</evidence>
<evidence type="ECO:0000256" key="1">
    <source>
        <dbReference type="ARBA" id="ARBA00000553"/>
    </source>
</evidence>
<reference evidence="11 12" key="1">
    <citation type="submission" date="2019-07" db="EMBL/GenBank/DDBJ databases">
        <title>The pathways for chlorine oxyanion respiration interact through the shared metabolite chlorate.</title>
        <authorList>
            <person name="Barnum T.P."/>
            <person name="Cheng Y."/>
            <person name="Hill K.A."/>
            <person name="Lucas L.N."/>
            <person name="Carlson H.K."/>
            <person name="Coates J.D."/>
        </authorList>
    </citation>
    <scope>NUCLEOTIDE SEQUENCE [LARGE SCALE GENOMIC DNA]</scope>
    <source>
        <strain evidence="11">BK-3</strain>
    </source>
</reference>
<evidence type="ECO:0000256" key="7">
    <source>
        <dbReference type="ARBA" id="ARBA00047989"/>
    </source>
</evidence>
<dbReference type="PANTHER" id="PTHR30616:SF2">
    <property type="entry name" value="PURINE NUCLEOSIDE PHOSPHORYLASE LACC1"/>
    <property type="match status" value="1"/>
</dbReference>
<proteinExistence type="inferred from homology"/>
<dbReference type="CDD" id="cd16833">
    <property type="entry name" value="YfiH"/>
    <property type="match status" value="1"/>
</dbReference>
<sequence>MSGDGPLLLTPDWPAPGNIRAVMTTRLGGVSKAPYESLNLGEHVGDDPQSVEKNRNLLIACAGIPGAPFWLNQVHGTRVLDCAVSGQDRTADAVLADQPGQVCVVMTADCLPVLLCNSTGTQVAAVHAGWRGLVDGVVEVTLSRFKDPADKILAWLGPAIGPDAFEVGPEVRERFIQAEPQSAGAFVPGRPGHWLADIYQLARIRLERAGVGFIGGGDYCTVTDHKRFFSYRRDGVTGRMASLIWME</sequence>
<evidence type="ECO:0000256" key="10">
    <source>
        <dbReference type="RuleBase" id="RU361274"/>
    </source>
</evidence>
<dbReference type="GO" id="GO:0016787">
    <property type="term" value="F:hydrolase activity"/>
    <property type="evidence" value="ECO:0007669"/>
    <property type="project" value="UniProtKB-KW"/>
</dbReference>
<organism evidence="11 12">
    <name type="scientific">Sedimenticola thiotaurini</name>
    <dbReference type="NCBI Taxonomy" id="1543721"/>
    <lineage>
        <taxon>Bacteria</taxon>
        <taxon>Pseudomonadati</taxon>
        <taxon>Pseudomonadota</taxon>
        <taxon>Gammaproteobacteria</taxon>
        <taxon>Chromatiales</taxon>
        <taxon>Sedimenticolaceae</taxon>
        <taxon>Sedimenticola</taxon>
    </lineage>
</organism>
<comment type="catalytic activity">
    <reaction evidence="1">
        <text>inosine + phosphate = alpha-D-ribose 1-phosphate + hypoxanthine</text>
        <dbReference type="Rhea" id="RHEA:27646"/>
        <dbReference type="ChEBI" id="CHEBI:17368"/>
        <dbReference type="ChEBI" id="CHEBI:17596"/>
        <dbReference type="ChEBI" id="CHEBI:43474"/>
        <dbReference type="ChEBI" id="CHEBI:57720"/>
        <dbReference type="EC" id="2.4.2.1"/>
    </reaction>
    <physiologicalReaction direction="left-to-right" evidence="1">
        <dbReference type="Rhea" id="RHEA:27647"/>
    </physiologicalReaction>
</comment>
<dbReference type="SUPFAM" id="SSF64438">
    <property type="entry name" value="CNF1/YfiH-like putative cysteine hydrolases"/>
    <property type="match status" value="1"/>
</dbReference>
<evidence type="ECO:0000256" key="3">
    <source>
        <dbReference type="ARBA" id="ARBA00022679"/>
    </source>
</evidence>
<keyword evidence="5" id="KW-0378">Hydrolase</keyword>
<comment type="similarity">
    <text evidence="2 10">Belongs to the purine nucleoside phosphorylase YfiH/LACC1 family.</text>
</comment>
<dbReference type="InterPro" id="IPR038371">
    <property type="entry name" value="Cu_polyphenol_OxRdtase_sf"/>
</dbReference>
<evidence type="ECO:0000256" key="5">
    <source>
        <dbReference type="ARBA" id="ARBA00022801"/>
    </source>
</evidence>
<comment type="catalytic activity">
    <reaction evidence="8">
        <text>adenosine + phosphate = alpha-D-ribose 1-phosphate + adenine</text>
        <dbReference type="Rhea" id="RHEA:27642"/>
        <dbReference type="ChEBI" id="CHEBI:16335"/>
        <dbReference type="ChEBI" id="CHEBI:16708"/>
        <dbReference type="ChEBI" id="CHEBI:43474"/>
        <dbReference type="ChEBI" id="CHEBI:57720"/>
        <dbReference type="EC" id="2.4.2.1"/>
    </reaction>
    <physiologicalReaction direction="left-to-right" evidence="8">
        <dbReference type="Rhea" id="RHEA:27643"/>
    </physiologicalReaction>
</comment>
<dbReference type="PANTHER" id="PTHR30616">
    <property type="entry name" value="UNCHARACTERIZED PROTEIN YFIH"/>
    <property type="match status" value="1"/>
</dbReference>
<evidence type="ECO:0000256" key="4">
    <source>
        <dbReference type="ARBA" id="ARBA00022723"/>
    </source>
</evidence>
<protein>
    <recommendedName>
        <fullName evidence="10">Purine nucleoside phosphorylase</fullName>
    </recommendedName>
</protein>
<evidence type="ECO:0000256" key="6">
    <source>
        <dbReference type="ARBA" id="ARBA00022833"/>
    </source>
</evidence>
<comment type="catalytic activity">
    <reaction evidence="9">
        <text>S-methyl-5'-thioadenosine + phosphate = 5-(methylsulfanyl)-alpha-D-ribose 1-phosphate + adenine</text>
        <dbReference type="Rhea" id="RHEA:11852"/>
        <dbReference type="ChEBI" id="CHEBI:16708"/>
        <dbReference type="ChEBI" id="CHEBI:17509"/>
        <dbReference type="ChEBI" id="CHEBI:43474"/>
        <dbReference type="ChEBI" id="CHEBI:58533"/>
        <dbReference type="EC" id="2.4.2.28"/>
    </reaction>
    <physiologicalReaction direction="left-to-right" evidence="9">
        <dbReference type="Rhea" id="RHEA:11853"/>
    </physiologicalReaction>
</comment>
<keyword evidence="3" id="KW-0808">Transferase</keyword>
<accession>A0A558DBX0</accession>
<evidence type="ECO:0000256" key="2">
    <source>
        <dbReference type="ARBA" id="ARBA00007353"/>
    </source>
</evidence>
<dbReference type="EMBL" id="VMRY01000009">
    <property type="protein sequence ID" value="TVT58524.1"/>
    <property type="molecule type" value="Genomic_DNA"/>
</dbReference>
<dbReference type="Gene3D" id="3.60.140.10">
    <property type="entry name" value="CNF1/YfiH-like putative cysteine hydrolases"/>
    <property type="match status" value="1"/>
</dbReference>
<dbReference type="InterPro" id="IPR011324">
    <property type="entry name" value="Cytotoxic_necrot_fac-like_cat"/>
</dbReference>
<evidence type="ECO:0000313" key="12">
    <source>
        <dbReference type="Proteomes" id="UP000317355"/>
    </source>
</evidence>
<name>A0A558DBX0_9GAMM</name>
<dbReference type="Proteomes" id="UP000317355">
    <property type="component" value="Unassembled WGS sequence"/>
</dbReference>
<dbReference type="GO" id="GO:0017061">
    <property type="term" value="F:S-methyl-5-thioadenosine phosphorylase activity"/>
    <property type="evidence" value="ECO:0007669"/>
    <property type="project" value="UniProtKB-EC"/>
</dbReference>
<evidence type="ECO:0000256" key="8">
    <source>
        <dbReference type="ARBA" id="ARBA00048968"/>
    </source>
</evidence>
<comment type="caution">
    <text evidence="11">The sequence shown here is derived from an EMBL/GenBank/DDBJ whole genome shotgun (WGS) entry which is preliminary data.</text>
</comment>
<keyword evidence="4" id="KW-0479">Metal-binding</keyword>
<comment type="catalytic activity">
    <reaction evidence="7">
        <text>adenosine + H2O + H(+) = inosine + NH4(+)</text>
        <dbReference type="Rhea" id="RHEA:24408"/>
        <dbReference type="ChEBI" id="CHEBI:15377"/>
        <dbReference type="ChEBI" id="CHEBI:15378"/>
        <dbReference type="ChEBI" id="CHEBI:16335"/>
        <dbReference type="ChEBI" id="CHEBI:17596"/>
        <dbReference type="ChEBI" id="CHEBI:28938"/>
        <dbReference type="EC" id="3.5.4.4"/>
    </reaction>
    <physiologicalReaction direction="left-to-right" evidence="7">
        <dbReference type="Rhea" id="RHEA:24409"/>
    </physiologicalReaction>
</comment>
<evidence type="ECO:0000256" key="9">
    <source>
        <dbReference type="ARBA" id="ARBA00049893"/>
    </source>
</evidence>
<keyword evidence="6" id="KW-0862">Zinc</keyword>
<dbReference type="Pfam" id="PF02578">
    <property type="entry name" value="Cu-oxidase_4"/>
    <property type="match status" value="1"/>
</dbReference>